<dbReference type="SUPFAM" id="SSF88713">
    <property type="entry name" value="Glycoside hydrolase/deacetylase"/>
    <property type="match status" value="1"/>
</dbReference>
<comment type="caution">
    <text evidence="5">The sequence shown here is derived from an EMBL/GenBank/DDBJ whole genome shotgun (WGS) entry which is preliminary data.</text>
</comment>
<evidence type="ECO:0000256" key="3">
    <source>
        <dbReference type="SAM" id="SignalP"/>
    </source>
</evidence>
<reference evidence="6" key="1">
    <citation type="journal article" date="2019" name="Int. J. Syst. Evol. Microbiol.">
        <title>The Global Catalogue of Microorganisms (GCM) 10K type strain sequencing project: providing services to taxonomists for standard genome sequencing and annotation.</title>
        <authorList>
            <consortium name="The Broad Institute Genomics Platform"/>
            <consortium name="The Broad Institute Genome Sequencing Center for Infectious Disease"/>
            <person name="Wu L."/>
            <person name="Ma J."/>
        </authorList>
    </citation>
    <scope>NUCLEOTIDE SEQUENCE [LARGE SCALE GENOMIC DNA]</scope>
    <source>
        <strain evidence="6">CGMCC 1.18439</strain>
    </source>
</reference>
<evidence type="ECO:0000256" key="1">
    <source>
        <dbReference type="ARBA" id="ARBA00004613"/>
    </source>
</evidence>
<keyword evidence="6" id="KW-1185">Reference proteome</keyword>
<comment type="subcellular location">
    <subcellularLocation>
        <location evidence="1">Secreted</location>
    </subcellularLocation>
</comment>
<name>A0ABQ3K9S1_9DEIO</name>
<dbReference type="PANTHER" id="PTHR34216:SF3">
    <property type="entry name" value="POLY-BETA-1,6-N-ACETYL-D-GLUCOSAMINE N-DEACETYLASE"/>
    <property type="match status" value="1"/>
</dbReference>
<dbReference type="EMBL" id="BNAL01000031">
    <property type="protein sequence ID" value="GHG08387.1"/>
    <property type="molecule type" value="Genomic_DNA"/>
</dbReference>
<proteinExistence type="predicted"/>
<feature type="domain" description="NodB homology" evidence="4">
    <location>
        <begin position="82"/>
        <end position="195"/>
    </location>
</feature>
<dbReference type="InterPro" id="IPR002509">
    <property type="entry name" value="NODB_dom"/>
</dbReference>
<evidence type="ECO:0000256" key="2">
    <source>
        <dbReference type="ARBA" id="ARBA00022729"/>
    </source>
</evidence>
<dbReference type="Pfam" id="PF01522">
    <property type="entry name" value="Polysacc_deac_1"/>
    <property type="match status" value="1"/>
</dbReference>
<sequence length="453" mass="48247">MPVAAPPFSLVRLLRAGLAACALLGAGQAAAERPVILAYHEVGTAGGTTLHIEPEQLRERVLGLRALGYRFVTASQAAQAGPQERVAVMQFDDGRQSVYEHAFPVLRDLGVPGSAFVIWEQVGQPGFMTGAQLDELRAAGWEIGHHTQGHAPLTRLSAAGLERELQPQPGAACVAYPYNLHDARTRRTAREQGLTCGITGGPYLPRHDPLAQSAPALTPWDSEFLAARARYGIGGRTPLLAGAALSLLDRGPGENILPAPLTWNPAGYELLGNGRLSLDLRGGERDTRFAARWGGDDQGDWVLHAAGRRGKAGTYQGFGAAYHRFPYTLGGGWDTSGPLLAGSLSLGRSGELWGRWHPLAAQSRWAWGTTLIPADYWQLYAAQSPGAGVIGAGYWLPGGTPAAVRPWQLGGGYHYGTGRGAPFVNLSYVSGSYTFNTELDLAGRWGLSFGAAW</sequence>
<protein>
    <recommendedName>
        <fullName evidence="4">NodB homology domain-containing protein</fullName>
    </recommendedName>
</protein>
<accession>A0ABQ3K9S1</accession>
<dbReference type="RefSeq" id="WP_189643721.1">
    <property type="nucleotide sequence ID" value="NZ_BNAL01000031.1"/>
</dbReference>
<dbReference type="Gene3D" id="3.20.20.370">
    <property type="entry name" value="Glycoside hydrolase/deacetylase"/>
    <property type="match status" value="1"/>
</dbReference>
<dbReference type="Proteomes" id="UP000632154">
    <property type="component" value="Unassembled WGS sequence"/>
</dbReference>
<dbReference type="InterPro" id="IPR011330">
    <property type="entry name" value="Glyco_hydro/deAcase_b/a-brl"/>
</dbReference>
<keyword evidence="2 3" id="KW-0732">Signal</keyword>
<evidence type="ECO:0000313" key="6">
    <source>
        <dbReference type="Proteomes" id="UP000632154"/>
    </source>
</evidence>
<feature type="signal peptide" evidence="3">
    <location>
        <begin position="1"/>
        <end position="31"/>
    </location>
</feature>
<dbReference type="InterPro" id="IPR051398">
    <property type="entry name" value="Polysacch_Deacetylase"/>
</dbReference>
<organism evidence="5 6">
    <name type="scientific">Deinococcus piscis</name>
    <dbReference type="NCBI Taxonomy" id="394230"/>
    <lineage>
        <taxon>Bacteria</taxon>
        <taxon>Thermotogati</taxon>
        <taxon>Deinococcota</taxon>
        <taxon>Deinococci</taxon>
        <taxon>Deinococcales</taxon>
        <taxon>Deinococcaceae</taxon>
        <taxon>Deinococcus</taxon>
    </lineage>
</organism>
<dbReference type="PANTHER" id="PTHR34216">
    <property type="match status" value="1"/>
</dbReference>
<gene>
    <name evidence="5" type="ORF">GCM10017783_21220</name>
</gene>
<evidence type="ECO:0000259" key="4">
    <source>
        <dbReference type="Pfam" id="PF01522"/>
    </source>
</evidence>
<evidence type="ECO:0000313" key="5">
    <source>
        <dbReference type="EMBL" id="GHG08387.1"/>
    </source>
</evidence>
<feature type="chain" id="PRO_5046770444" description="NodB homology domain-containing protein" evidence="3">
    <location>
        <begin position="32"/>
        <end position="453"/>
    </location>
</feature>